<dbReference type="Proteomes" id="UP000183376">
    <property type="component" value="Chromosome I"/>
</dbReference>
<dbReference type="InterPro" id="IPR001307">
    <property type="entry name" value="Thiosulphate_STrfase_CS"/>
</dbReference>
<dbReference type="SUPFAM" id="SSF52821">
    <property type="entry name" value="Rhodanese/Cell cycle control phosphatase"/>
    <property type="match status" value="1"/>
</dbReference>
<protein>
    <submittedName>
        <fullName evidence="2">Rhodanese-related sulfurtransferase</fullName>
    </submittedName>
</protein>
<dbReference type="RefSeq" id="WP_030427690.1">
    <property type="nucleotide sequence ID" value="NZ_JOEF01000002.1"/>
</dbReference>
<dbReference type="STRING" id="211114.SAMN04489726_4842"/>
<dbReference type="Gene3D" id="3.40.250.10">
    <property type="entry name" value="Rhodanese-like domain"/>
    <property type="match status" value="1"/>
</dbReference>
<proteinExistence type="predicted"/>
<feature type="domain" description="Rhodanese" evidence="1">
    <location>
        <begin position="38"/>
        <end position="128"/>
    </location>
</feature>
<dbReference type="InterPro" id="IPR036873">
    <property type="entry name" value="Rhodanese-like_dom_sf"/>
</dbReference>
<dbReference type="AlphaFoldDB" id="A0A1G9YHW0"/>
<dbReference type="InterPro" id="IPR050229">
    <property type="entry name" value="GlpE_sulfurtransferase"/>
</dbReference>
<evidence type="ECO:0000313" key="2">
    <source>
        <dbReference type="EMBL" id="SDN08769.1"/>
    </source>
</evidence>
<keyword evidence="3" id="KW-1185">Reference proteome</keyword>
<sequence>MTRVAANPAEPSAAAAHFRHLLSVETDPADLRADMEDGEGGFLVLDVRAPEHYAAGHIPGAISLPAKDITAETTRDLPRGDVLVTYCWGPGCNGADKGALKLAELGFTVKKLIGGFQTWRWDRHPVETGTDQERG</sequence>
<gene>
    <name evidence="2" type="ORF">SAMN04489726_4842</name>
</gene>
<accession>A0A1G9YHW0</accession>
<dbReference type="PROSITE" id="PS50206">
    <property type="entry name" value="RHODANESE_3"/>
    <property type="match status" value="1"/>
</dbReference>
<organism evidence="2 3">
    <name type="scientific">Allokutzneria albata</name>
    <name type="common">Kibdelosporangium albatum</name>
    <dbReference type="NCBI Taxonomy" id="211114"/>
    <lineage>
        <taxon>Bacteria</taxon>
        <taxon>Bacillati</taxon>
        <taxon>Actinomycetota</taxon>
        <taxon>Actinomycetes</taxon>
        <taxon>Pseudonocardiales</taxon>
        <taxon>Pseudonocardiaceae</taxon>
        <taxon>Allokutzneria</taxon>
    </lineage>
</organism>
<keyword evidence="2" id="KW-0808">Transferase</keyword>
<reference evidence="2 3" key="1">
    <citation type="submission" date="2016-10" db="EMBL/GenBank/DDBJ databases">
        <authorList>
            <person name="de Groot N.N."/>
        </authorList>
    </citation>
    <scope>NUCLEOTIDE SEQUENCE [LARGE SCALE GENOMIC DNA]</scope>
    <source>
        <strain evidence="2 3">DSM 44149</strain>
    </source>
</reference>
<evidence type="ECO:0000259" key="1">
    <source>
        <dbReference type="PROSITE" id="PS50206"/>
    </source>
</evidence>
<dbReference type="EMBL" id="LT629701">
    <property type="protein sequence ID" value="SDN08769.1"/>
    <property type="molecule type" value="Genomic_DNA"/>
</dbReference>
<dbReference type="Pfam" id="PF00581">
    <property type="entry name" value="Rhodanese"/>
    <property type="match status" value="1"/>
</dbReference>
<dbReference type="OrthoDB" id="9800872at2"/>
<dbReference type="GO" id="GO:0004792">
    <property type="term" value="F:thiosulfate-cyanide sulfurtransferase activity"/>
    <property type="evidence" value="ECO:0007669"/>
    <property type="project" value="InterPro"/>
</dbReference>
<dbReference type="PANTHER" id="PTHR43031">
    <property type="entry name" value="FAD-DEPENDENT OXIDOREDUCTASE"/>
    <property type="match status" value="1"/>
</dbReference>
<dbReference type="SMART" id="SM00450">
    <property type="entry name" value="RHOD"/>
    <property type="match status" value="1"/>
</dbReference>
<dbReference type="PANTHER" id="PTHR43031:SF1">
    <property type="entry name" value="PYRIDINE NUCLEOTIDE-DISULPHIDE OXIDOREDUCTASE"/>
    <property type="match status" value="1"/>
</dbReference>
<dbReference type="PROSITE" id="PS00380">
    <property type="entry name" value="RHODANESE_1"/>
    <property type="match status" value="1"/>
</dbReference>
<name>A0A1G9YHW0_ALLAB</name>
<evidence type="ECO:0000313" key="3">
    <source>
        <dbReference type="Proteomes" id="UP000183376"/>
    </source>
</evidence>
<dbReference type="InterPro" id="IPR001763">
    <property type="entry name" value="Rhodanese-like_dom"/>
</dbReference>
<dbReference type="eggNOG" id="COG0607">
    <property type="taxonomic scope" value="Bacteria"/>
</dbReference>